<feature type="transmembrane region" description="Helical" evidence="1">
    <location>
        <begin position="21"/>
        <end position="39"/>
    </location>
</feature>
<dbReference type="Pfam" id="PF18975">
    <property type="entry name" value="DUF5711"/>
    <property type="match status" value="1"/>
</dbReference>
<organism evidence="2 3">
    <name type="scientific">Ruminococcus callidus ATCC 27760</name>
    <dbReference type="NCBI Taxonomy" id="411473"/>
    <lineage>
        <taxon>Bacteria</taxon>
        <taxon>Bacillati</taxon>
        <taxon>Bacillota</taxon>
        <taxon>Clostridia</taxon>
        <taxon>Eubacteriales</taxon>
        <taxon>Oscillospiraceae</taxon>
        <taxon>Ruminococcus</taxon>
    </lineage>
</organism>
<keyword evidence="1" id="KW-1133">Transmembrane helix</keyword>
<evidence type="ECO:0000313" key="2">
    <source>
        <dbReference type="EMBL" id="ERJ96624.1"/>
    </source>
</evidence>
<dbReference type="OrthoDB" id="1816386at2"/>
<dbReference type="STRING" id="411473.RUMCAL_00954"/>
<comment type="caution">
    <text evidence="2">The sequence shown here is derived from an EMBL/GenBank/DDBJ whole genome shotgun (WGS) entry which is preliminary data.</text>
</comment>
<dbReference type="PATRIC" id="fig|411473.3.peg.777"/>
<evidence type="ECO:0000256" key="1">
    <source>
        <dbReference type="SAM" id="Phobius"/>
    </source>
</evidence>
<dbReference type="HOGENOM" id="CLU_709575_0_0_9"/>
<dbReference type="RefSeq" id="WP_021682412.1">
    <property type="nucleotide sequence ID" value="NZ_KI260415.1"/>
</dbReference>
<protein>
    <submittedName>
        <fullName evidence="2">Uncharacterized protein</fullName>
    </submittedName>
</protein>
<dbReference type="SUPFAM" id="SSF50998">
    <property type="entry name" value="Quinoprotein alcohol dehydrogenase-like"/>
    <property type="match status" value="1"/>
</dbReference>
<dbReference type="AlphaFoldDB" id="U2M4F2"/>
<keyword evidence="1" id="KW-0812">Transmembrane</keyword>
<dbReference type="Proteomes" id="UP000016662">
    <property type="component" value="Unassembled WGS sequence"/>
</dbReference>
<dbReference type="EMBL" id="AWVF01000110">
    <property type="protein sequence ID" value="ERJ96624.1"/>
    <property type="molecule type" value="Genomic_DNA"/>
</dbReference>
<dbReference type="InterPro" id="IPR011047">
    <property type="entry name" value="Quinoprotein_ADH-like_sf"/>
</dbReference>
<sequence length="389" mass="42681">MSYDSDDMIEKRKRRSKLRSLRNLLIFLLIVGFCGYLYIQRDAWIPKLEGIGGRYDSVTQNDGTLAEGNFPLTISGSSSYQAALADDTLFLLHDAYLSTYSMHGDAGDNRQHAFQNATMNTAGKYVLLFENGGTSFRLDTRHKNVYGKSVDNNILSGVVSDNGTVALITESGSYACAIVVYDNTGKRLYQRNCTEYVVDLAFHKDSNGLCLTSVKVENGVVQSTVTSITFNQVDTQWTSMPLETLSVKSGFSSNDKFCVVGNTACAYYSSAGEMQGTYNYNGTLVSADLENGKAALIIQDDQKRNTSLVLLDQSVSSPKVLSIDSTAEEVRVCDGDAIVMSRGNITSYDFSGTALATVNLDGAYTSFLKQDGYLFLLGYDQIDRVDFKE</sequence>
<keyword evidence="1" id="KW-0472">Membrane</keyword>
<dbReference type="InterPro" id="IPR043765">
    <property type="entry name" value="DUF5711"/>
</dbReference>
<accession>U2M4F2</accession>
<gene>
    <name evidence="2" type="ORF">RUMCAL_00954</name>
</gene>
<evidence type="ECO:0000313" key="3">
    <source>
        <dbReference type="Proteomes" id="UP000016662"/>
    </source>
</evidence>
<dbReference type="eggNOG" id="ENOG5032ZV4">
    <property type="taxonomic scope" value="Bacteria"/>
</dbReference>
<name>U2M4F2_9FIRM</name>
<reference evidence="2 3" key="1">
    <citation type="submission" date="2013-07" db="EMBL/GenBank/DDBJ databases">
        <authorList>
            <person name="Weinstock G."/>
            <person name="Sodergren E."/>
            <person name="Wylie T."/>
            <person name="Fulton L."/>
            <person name="Fulton R."/>
            <person name="Fronick C."/>
            <person name="O'Laughlin M."/>
            <person name="Godfrey J."/>
            <person name="Miner T."/>
            <person name="Herter B."/>
            <person name="Appelbaum E."/>
            <person name="Cordes M."/>
            <person name="Lek S."/>
            <person name="Wollam A."/>
            <person name="Pepin K.H."/>
            <person name="Palsikar V.B."/>
            <person name="Mitreva M."/>
            <person name="Wilson R.K."/>
        </authorList>
    </citation>
    <scope>NUCLEOTIDE SEQUENCE [LARGE SCALE GENOMIC DNA]</scope>
    <source>
        <strain evidence="2 3">ATCC 27760</strain>
    </source>
</reference>
<proteinExistence type="predicted"/>
<keyword evidence="3" id="KW-1185">Reference proteome</keyword>